<name>M2R0M8_CERS8</name>
<dbReference type="GO" id="GO:0005509">
    <property type="term" value="F:calcium ion binding"/>
    <property type="evidence" value="ECO:0007669"/>
    <property type="project" value="InterPro"/>
</dbReference>
<feature type="compositionally biased region" description="Polar residues" evidence="1">
    <location>
        <begin position="1"/>
        <end position="22"/>
    </location>
</feature>
<keyword evidence="3" id="KW-1185">Reference proteome</keyword>
<feature type="compositionally biased region" description="Polar residues" evidence="1">
    <location>
        <begin position="683"/>
        <end position="698"/>
    </location>
</feature>
<feature type="compositionally biased region" description="Low complexity" evidence="1">
    <location>
        <begin position="157"/>
        <end position="174"/>
    </location>
</feature>
<dbReference type="STRING" id="914234.M2R0M8"/>
<dbReference type="Proteomes" id="UP000016930">
    <property type="component" value="Unassembled WGS sequence"/>
</dbReference>
<dbReference type="SUPFAM" id="SSF49313">
    <property type="entry name" value="Cadherin-like"/>
    <property type="match status" value="1"/>
</dbReference>
<dbReference type="OrthoDB" id="5593376at2759"/>
<dbReference type="AlphaFoldDB" id="M2R0M8"/>
<evidence type="ECO:0000256" key="1">
    <source>
        <dbReference type="SAM" id="MobiDB-lite"/>
    </source>
</evidence>
<dbReference type="GO" id="GO:0016020">
    <property type="term" value="C:membrane"/>
    <property type="evidence" value="ECO:0007669"/>
    <property type="project" value="InterPro"/>
</dbReference>
<feature type="compositionally biased region" description="Polar residues" evidence="1">
    <location>
        <begin position="635"/>
        <end position="646"/>
    </location>
</feature>
<accession>M2R0M8</accession>
<feature type="region of interest" description="Disordered" evidence="1">
    <location>
        <begin position="443"/>
        <end position="464"/>
    </location>
</feature>
<feature type="region of interest" description="Disordered" evidence="1">
    <location>
        <begin position="568"/>
        <end position="706"/>
    </location>
</feature>
<organism evidence="2 3">
    <name type="scientific">Ceriporiopsis subvermispora (strain B)</name>
    <name type="common">White-rot fungus</name>
    <name type="synonym">Gelatoporia subvermispora</name>
    <dbReference type="NCBI Taxonomy" id="914234"/>
    <lineage>
        <taxon>Eukaryota</taxon>
        <taxon>Fungi</taxon>
        <taxon>Dikarya</taxon>
        <taxon>Basidiomycota</taxon>
        <taxon>Agaricomycotina</taxon>
        <taxon>Agaricomycetes</taxon>
        <taxon>Polyporales</taxon>
        <taxon>Gelatoporiaceae</taxon>
        <taxon>Gelatoporia</taxon>
    </lineage>
</organism>
<evidence type="ECO:0000313" key="2">
    <source>
        <dbReference type="EMBL" id="EMD38060.1"/>
    </source>
</evidence>
<proteinExistence type="predicted"/>
<feature type="region of interest" description="Disordered" evidence="1">
    <location>
        <begin position="198"/>
        <end position="233"/>
    </location>
</feature>
<feature type="region of interest" description="Disordered" evidence="1">
    <location>
        <begin position="1"/>
        <end position="72"/>
    </location>
</feature>
<reference evidence="2 3" key="1">
    <citation type="journal article" date="2012" name="Proc. Natl. Acad. Sci. U.S.A.">
        <title>Comparative genomics of Ceriporiopsis subvermispora and Phanerochaete chrysosporium provide insight into selective ligninolysis.</title>
        <authorList>
            <person name="Fernandez-Fueyo E."/>
            <person name="Ruiz-Duenas F.J."/>
            <person name="Ferreira P."/>
            <person name="Floudas D."/>
            <person name="Hibbett D.S."/>
            <person name="Canessa P."/>
            <person name="Larrondo L.F."/>
            <person name="James T.Y."/>
            <person name="Seelenfreund D."/>
            <person name="Lobos S."/>
            <person name="Polanco R."/>
            <person name="Tello M."/>
            <person name="Honda Y."/>
            <person name="Watanabe T."/>
            <person name="Watanabe T."/>
            <person name="Ryu J.S."/>
            <person name="Kubicek C.P."/>
            <person name="Schmoll M."/>
            <person name="Gaskell J."/>
            <person name="Hammel K.E."/>
            <person name="St John F.J."/>
            <person name="Vanden Wymelenberg A."/>
            <person name="Sabat G."/>
            <person name="Splinter BonDurant S."/>
            <person name="Syed K."/>
            <person name="Yadav J.S."/>
            <person name="Doddapaneni H."/>
            <person name="Subramanian V."/>
            <person name="Lavin J.L."/>
            <person name="Oguiza J.A."/>
            <person name="Perez G."/>
            <person name="Pisabarro A.G."/>
            <person name="Ramirez L."/>
            <person name="Santoyo F."/>
            <person name="Master E."/>
            <person name="Coutinho P.M."/>
            <person name="Henrissat B."/>
            <person name="Lombard V."/>
            <person name="Magnuson J.K."/>
            <person name="Kuees U."/>
            <person name="Hori C."/>
            <person name="Igarashi K."/>
            <person name="Samejima M."/>
            <person name="Held B.W."/>
            <person name="Barry K.W."/>
            <person name="LaButti K.M."/>
            <person name="Lapidus A."/>
            <person name="Lindquist E.A."/>
            <person name="Lucas S.M."/>
            <person name="Riley R."/>
            <person name="Salamov A.A."/>
            <person name="Hoffmeister D."/>
            <person name="Schwenk D."/>
            <person name="Hadar Y."/>
            <person name="Yarden O."/>
            <person name="de Vries R.P."/>
            <person name="Wiebenga A."/>
            <person name="Stenlid J."/>
            <person name="Eastwood D."/>
            <person name="Grigoriev I.V."/>
            <person name="Berka R.M."/>
            <person name="Blanchette R.A."/>
            <person name="Kersten P."/>
            <person name="Martinez A.T."/>
            <person name="Vicuna R."/>
            <person name="Cullen D."/>
        </authorList>
    </citation>
    <scope>NUCLEOTIDE SEQUENCE [LARGE SCALE GENOMIC DNA]</scope>
    <source>
        <strain evidence="2 3">B</strain>
    </source>
</reference>
<feature type="compositionally biased region" description="Polar residues" evidence="1">
    <location>
        <begin position="43"/>
        <end position="53"/>
    </location>
</feature>
<dbReference type="InterPro" id="IPR015919">
    <property type="entry name" value="Cadherin-like_sf"/>
</dbReference>
<gene>
    <name evidence="2" type="ORF">CERSUDRAFT_113205</name>
</gene>
<feature type="compositionally biased region" description="Acidic residues" evidence="1">
    <location>
        <begin position="649"/>
        <end position="664"/>
    </location>
</feature>
<protein>
    <submittedName>
        <fullName evidence="2">Uncharacterized protein</fullName>
    </submittedName>
</protein>
<feature type="compositionally biased region" description="Polar residues" evidence="1">
    <location>
        <begin position="207"/>
        <end position="216"/>
    </location>
</feature>
<evidence type="ECO:0000313" key="3">
    <source>
        <dbReference type="Proteomes" id="UP000016930"/>
    </source>
</evidence>
<dbReference type="HOGENOM" id="CLU_008274_0_0_1"/>
<dbReference type="EMBL" id="KB445795">
    <property type="protein sequence ID" value="EMD38060.1"/>
    <property type="molecule type" value="Genomic_DNA"/>
</dbReference>
<feature type="compositionally biased region" description="Low complexity" evidence="1">
    <location>
        <begin position="587"/>
        <end position="607"/>
    </location>
</feature>
<feature type="region of interest" description="Disordered" evidence="1">
    <location>
        <begin position="149"/>
        <end position="174"/>
    </location>
</feature>
<sequence length="1190" mass="125895">MSAMQQEAQASPPSPIDSQQFKDFQPSDLQPAFSSPIDPPSHADSSLSPTSGQHLHIPMPPQLPPEMSAGMSHQVQSLFPTAIDPANVMSIPMDMSISALPPPPVDMSAMDVVSAPAPDSGPPGSLIQEFASQTASFAVDPRMNTLENIEGTRPQLSSPSATTSSTSVSHASSPAANGIASGYSAASSSLASALDASRSRSGSSASPGTLASSTSDLGFPSAAPSAPPTSAPDTGFHFPMAMFVKESSPELGGGAHLMVVRDLLKRIARQADNGSQACSNGHTNDARGIVDKLKRDVLLVVDLVQGLQLAEGSSQPAITASPHAHQAAAAATANSAAVVAAGVPGLEGGHGQVLNGLAYPTPQNALDAGAASDGGDMTRKRCASSLAGDRVLKAMKLEPQDDAHALQLPPASQSPYSASVFPFTAPIAALPTNVPALSDMAAMSQQMPPPMPSRPPSSAGMPQHHTMSILQDSGAPAPQPLHSAPPFFPSPAMSLDHAQAMPRPPVEFAHAASAPGTAAPAFATQMQGAPMWADGHVPVMRHHHSLSGGTSFVDAGLVHPHLPYGTAPPVFGSPPRSAQVHPPVPPALSGSSSASSLVRSSRSSSMSHTANPFAFSLAEPPQQQQQQAHAMYESRPSTSGFPSRPSSPEGDDDMDGEHDSDGEYDYSGGGGVKAESSIGAVPLSQTGRRMSRTSPSTEGGSGHGNEVPQEYRAEVERIFFQFLNRICSDLDASDAKGEPIHQTLMAKKMQRLDESPDFRPFKFRIQAFTNAFLEELASQGYPEDKIPMKKIRNYLWNQPYISRFNEEGKKSKSKGNHIWHVDAKKMADGGWHFRPFRRRLAGAPPGVAYVGLRWSWTPRIWDPQASRSNMPVKYSSPSLPAWLSWKDDVLSGVPTPDSQSCDVTVEARFMQDGKEELLTHTVHVTIAPVNNVDTSFAASRRPSLVGDIHNPRRIMSDSVVGTTAPARLLRTQPSLTALNPLPPTGMDTQVVQVLTTAAQRVAQEAQSQVVAGPSDSGSELQALAKQQHVLTVTAQVLNSKIAGDPQENNPQANALTAAAQQVVMQAARQVAADRSGLGMVQQQATVKEVSVATQSAVAQAVDMVGPLSSEVDVLMTAKSLLQQQTRPPLLEQHFVPPPRHSMQCDSSTRVRLHHQRSTCSHPSACQFPQAHLCISRPHELPLSFLLWVEY</sequence>